<gene>
    <name evidence="3" type="ORF">IAA86_00760</name>
</gene>
<dbReference type="InterPro" id="IPR002035">
    <property type="entry name" value="VWF_A"/>
</dbReference>
<feature type="coiled-coil region" evidence="1">
    <location>
        <begin position="394"/>
        <end position="433"/>
    </location>
</feature>
<protein>
    <recommendedName>
        <fullName evidence="2">VWFA domain-containing protein</fullName>
    </recommendedName>
</protein>
<feature type="domain" description="VWFA" evidence="2">
    <location>
        <begin position="763"/>
        <end position="970"/>
    </location>
</feature>
<dbReference type="EMBL" id="DVJQ01000007">
    <property type="protein sequence ID" value="HIS73531.1"/>
    <property type="molecule type" value="Genomic_DNA"/>
</dbReference>
<sequence length="1284" mass="145939">MADNLEVKIEQLTDAIRSLYQRPALSQSEINNLMTSLAQKFENSSDTATQRFIGVIVNETKKVLEEKQIEMRQQLTGFENLMKQMTQGIANSKMPMEVTKILNEVTDMYAKLGSQEIALQKINQTLIANKTANPINEIIKLSNEFAVFSRGFENITHTLNKNFSDFLNQVKSFNSKEELTDMQLELDTINGNINSIISALAIIDHKYRDLTGLIDSFNAKEAVFDQSLDSIKQLSDKFEIVKENVSNTATKDDAGELKERINYVSDSITALGGNFDKTINITSQKLATAMNSIEAKLIKSLSSDENEKFKAELKASVDKISLQFSVDKEEILKKLQENYLQTITQADENLKNQIFEKVALLTTGINAINTQIDKVSEELSANVSQNSEKSIVVLTNFKAKLDLIEQNIKEFLKQSLLDEIKNTEENVKTITRDSLSSVVELFSSGFSNIESVLENKEAKMSQSFSVATDNFKNDIKTLSQELSKLREQVLSFNEENLEAVREPLKQVMEGLKNDTYTEQLSIINQNILDAAKNISDAFEPVKKELEDIKNDSVDEKLNIINQNILDTATSLNDSVNKTKVDLLNTLQGVNLQALNDIKSLSPLISNKIDEIKSDNANNVDDLKSYYHQVIEIVKDKVNELKTDENPLSEVKVDLQTMSNHIVESVENINLNISKEFEAYKETIENFLDIQKNSEDGNSANEIKEALISIKNDLIEGILGTNKNAKSNFALLEEKINVLLENLEKITDKKDIIEAIEDASLKSNTDAVLDVSNSILNRVQNINNDDILAAISELSEKIQNNSNIETVLEAVNDISQRLQDEQNHEIIDVSNNILKQLQNNNNNSDIVEMLSEIAQKIQNDNAQNINNAIKDINEKLEDSNKQNIIEAVNNISEKIAHTNQQQIHNAKEIIEELQNAYSEITNKIDAFALQRENKEQVSDEDIIQKIDSINEKLELINVDKTDDIVDLIESLKEQTENTSRDFNEQLLDRINEVFEKNKEFINDEIINRYDKNNEEITSVGEYLSKINEYLTNVEYLKNNLSEDLKDCLETGIKELGEKFNYTFNKNADEMRGEAYTINDRIQNVEDNIDKIAQNISKIAGSNNDDSYAYSLQDVESDVAKLRLSVEKNLRGDNYKDFINRLIELKNINIENNKLNHSLENKMGSLNNWLKSTSQKLDGIAEQVASAHQMSMEEIKARLIRSEKSHDGNRFEEANKKQISYLEDLDEKLNLVIQKQNDAFDPTSFIDVTYENMRQTKELSERMDNIESKINKIQGYMEKIVAYIEE</sequence>
<dbReference type="Proteomes" id="UP000886865">
    <property type="component" value="Unassembled WGS sequence"/>
</dbReference>
<organism evidence="3 4">
    <name type="scientific">Candidatus Galligastranaerophilus intestinavium</name>
    <dbReference type="NCBI Taxonomy" id="2840836"/>
    <lineage>
        <taxon>Bacteria</taxon>
        <taxon>Candidatus Galligastranaerophilus</taxon>
    </lineage>
</organism>
<evidence type="ECO:0000256" key="1">
    <source>
        <dbReference type="SAM" id="Coils"/>
    </source>
</evidence>
<keyword evidence="1" id="KW-0175">Coiled coil</keyword>
<feature type="coiled-coil region" evidence="1">
    <location>
        <begin position="721"/>
        <end position="748"/>
    </location>
</feature>
<feature type="coiled-coil region" evidence="1">
    <location>
        <begin position="858"/>
        <end position="929"/>
    </location>
</feature>
<reference evidence="3" key="2">
    <citation type="journal article" date="2021" name="PeerJ">
        <title>Extensive microbial diversity within the chicken gut microbiome revealed by metagenomics and culture.</title>
        <authorList>
            <person name="Gilroy R."/>
            <person name="Ravi A."/>
            <person name="Getino M."/>
            <person name="Pursley I."/>
            <person name="Horton D.L."/>
            <person name="Alikhan N.F."/>
            <person name="Baker D."/>
            <person name="Gharbi K."/>
            <person name="Hall N."/>
            <person name="Watson M."/>
            <person name="Adriaenssens E.M."/>
            <person name="Foster-Nyarko E."/>
            <person name="Jarju S."/>
            <person name="Secka A."/>
            <person name="Antonio M."/>
            <person name="Oren A."/>
            <person name="Chaudhuri R.R."/>
            <person name="La Ragione R."/>
            <person name="Hildebrand F."/>
            <person name="Pallen M.J."/>
        </authorList>
    </citation>
    <scope>NUCLEOTIDE SEQUENCE</scope>
    <source>
        <strain evidence="3">CHK152-2871</strain>
    </source>
</reference>
<comment type="caution">
    <text evidence="3">The sequence shown here is derived from an EMBL/GenBank/DDBJ whole genome shotgun (WGS) entry which is preliminary data.</text>
</comment>
<evidence type="ECO:0000313" key="3">
    <source>
        <dbReference type="EMBL" id="HIS73531.1"/>
    </source>
</evidence>
<evidence type="ECO:0000313" key="4">
    <source>
        <dbReference type="Proteomes" id="UP000886865"/>
    </source>
</evidence>
<feature type="coiled-coil region" evidence="1">
    <location>
        <begin position="468"/>
        <end position="502"/>
    </location>
</feature>
<dbReference type="PROSITE" id="PS50234">
    <property type="entry name" value="VWFA"/>
    <property type="match status" value="1"/>
</dbReference>
<accession>A0A9D1FGS6</accession>
<proteinExistence type="predicted"/>
<reference evidence="3" key="1">
    <citation type="submission" date="2020-10" db="EMBL/GenBank/DDBJ databases">
        <authorList>
            <person name="Gilroy R."/>
        </authorList>
    </citation>
    <scope>NUCLEOTIDE SEQUENCE</scope>
    <source>
        <strain evidence="3">CHK152-2871</strain>
    </source>
</reference>
<name>A0A9D1FGS6_9BACT</name>
<evidence type="ECO:0000259" key="2">
    <source>
        <dbReference type="PROSITE" id="PS50234"/>
    </source>
</evidence>